<keyword evidence="5" id="KW-1185">Reference proteome</keyword>
<gene>
    <name evidence="4" type="ORF">PR048_009834</name>
</gene>
<dbReference type="Pfam" id="PF17921">
    <property type="entry name" value="Integrase_H2C2"/>
    <property type="match status" value="1"/>
</dbReference>
<comment type="caution">
    <text evidence="4">The sequence shown here is derived from an EMBL/GenBank/DDBJ whole genome shotgun (WGS) entry which is preliminary data.</text>
</comment>
<dbReference type="PANTHER" id="PTHR37984">
    <property type="entry name" value="PROTEIN CBG26694"/>
    <property type="match status" value="1"/>
</dbReference>
<protein>
    <recommendedName>
        <fullName evidence="1">RNA-directed DNA polymerase</fullName>
        <ecNumber evidence="1">2.7.7.49</ecNumber>
    </recommendedName>
</protein>
<reference evidence="4 5" key="1">
    <citation type="submission" date="2023-02" db="EMBL/GenBank/DDBJ databases">
        <title>LHISI_Scaffold_Assembly.</title>
        <authorList>
            <person name="Stuart O.P."/>
            <person name="Cleave R."/>
            <person name="Magrath M.J.L."/>
            <person name="Mikheyev A.S."/>
        </authorList>
    </citation>
    <scope>NUCLEOTIDE SEQUENCE [LARGE SCALE GENOMIC DNA]</scope>
    <source>
        <strain evidence="4">Daus_M_001</strain>
        <tissue evidence="4">Leg muscle</tissue>
    </source>
</reference>
<feature type="region of interest" description="Disordered" evidence="2">
    <location>
        <begin position="192"/>
        <end position="284"/>
    </location>
</feature>
<dbReference type="Proteomes" id="UP001159363">
    <property type="component" value="Chromosome 3"/>
</dbReference>
<feature type="domain" description="Integrase zinc-binding" evidence="3">
    <location>
        <begin position="9"/>
        <end position="61"/>
    </location>
</feature>
<dbReference type="InterPro" id="IPR050951">
    <property type="entry name" value="Retrovirus_Pol_polyprotein"/>
</dbReference>
<sequence>MYGIRVFIPKSLHAEMLTRIPQGHMGIVKCRRRANESVWWPHVSQDVRRLVDGCEQCLQRRVQRVEPLIPTPLLERPRAMFARDYGISYITSSPKYLQSNGAAGSAVAIAKNILMKSQDPNLWLLAYRTTLLESGFSPAELLFGHWNHWPRGATGVPDLKRQGTIQGTAKYPRLYYFSSEAATLRPYRRQAVKVPKEESRKGVPVKATSIQGTADTARPVTSGEARNMMAQPFDQDTPLRDSREESPFQRFPTDGRGKAYSTAEEACSRTRRGRKIAPPQRLDL</sequence>
<dbReference type="InterPro" id="IPR041588">
    <property type="entry name" value="Integrase_H2C2"/>
</dbReference>
<evidence type="ECO:0000256" key="1">
    <source>
        <dbReference type="ARBA" id="ARBA00012493"/>
    </source>
</evidence>
<dbReference type="EC" id="2.7.7.49" evidence="1"/>
<evidence type="ECO:0000313" key="4">
    <source>
        <dbReference type="EMBL" id="KAJ8890326.1"/>
    </source>
</evidence>
<accession>A0ABQ9I0Z9</accession>
<evidence type="ECO:0000313" key="5">
    <source>
        <dbReference type="Proteomes" id="UP001159363"/>
    </source>
</evidence>
<evidence type="ECO:0000256" key="2">
    <source>
        <dbReference type="SAM" id="MobiDB-lite"/>
    </source>
</evidence>
<organism evidence="4 5">
    <name type="scientific">Dryococelus australis</name>
    <dbReference type="NCBI Taxonomy" id="614101"/>
    <lineage>
        <taxon>Eukaryota</taxon>
        <taxon>Metazoa</taxon>
        <taxon>Ecdysozoa</taxon>
        <taxon>Arthropoda</taxon>
        <taxon>Hexapoda</taxon>
        <taxon>Insecta</taxon>
        <taxon>Pterygota</taxon>
        <taxon>Neoptera</taxon>
        <taxon>Polyneoptera</taxon>
        <taxon>Phasmatodea</taxon>
        <taxon>Verophasmatodea</taxon>
        <taxon>Anareolatae</taxon>
        <taxon>Phasmatidae</taxon>
        <taxon>Eurycanthinae</taxon>
        <taxon>Dryococelus</taxon>
    </lineage>
</organism>
<dbReference type="PANTHER" id="PTHR37984:SF5">
    <property type="entry name" value="PROTEIN NYNRIN-LIKE"/>
    <property type="match status" value="1"/>
</dbReference>
<dbReference type="EMBL" id="JARBHB010000003">
    <property type="protein sequence ID" value="KAJ8890326.1"/>
    <property type="molecule type" value="Genomic_DNA"/>
</dbReference>
<evidence type="ECO:0000259" key="3">
    <source>
        <dbReference type="Pfam" id="PF17921"/>
    </source>
</evidence>
<name>A0ABQ9I0Z9_9NEOP</name>
<proteinExistence type="predicted"/>
<dbReference type="Gene3D" id="1.10.340.70">
    <property type="match status" value="1"/>
</dbReference>
<feature type="compositionally biased region" description="Basic and acidic residues" evidence="2">
    <location>
        <begin position="237"/>
        <end position="257"/>
    </location>
</feature>